<dbReference type="AlphaFoldDB" id="A0A923SLP8"/>
<comment type="subcellular location">
    <subcellularLocation>
        <location evidence="1">Cell membrane</location>
        <topology evidence="1">Multi-pass membrane protein</topology>
    </subcellularLocation>
</comment>
<dbReference type="InterPro" id="IPR038770">
    <property type="entry name" value="Na+/solute_symporter_sf"/>
</dbReference>
<comment type="similarity">
    <text evidence="2">Belongs to the auxin efflux carrier (TC 2.A.69) family.</text>
</comment>
<organism evidence="9 10">
    <name type="scientific">Lentihominibacter faecis</name>
    <dbReference type="NCBI Taxonomy" id="2764712"/>
    <lineage>
        <taxon>Bacteria</taxon>
        <taxon>Bacillati</taxon>
        <taxon>Bacillota</taxon>
        <taxon>Clostridia</taxon>
        <taxon>Peptostreptococcales</taxon>
        <taxon>Anaerovoracaceae</taxon>
        <taxon>Lentihominibacter</taxon>
    </lineage>
</organism>
<dbReference type="RefSeq" id="WP_249286782.1">
    <property type="nucleotide sequence ID" value="NZ_JACRWC010000060.1"/>
</dbReference>
<proteinExistence type="inferred from homology"/>
<evidence type="ECO:0000256" key="3">
    <source>
        <dbReference type="ARBA" id="ARBA00022448"/>
    </source>
</evidence>
<evidence type="ECO:0000256" key="1">
    <source>
        <dbReference type="ARBA" id="ARBA00004651"/>
    </source>
</evidence>
<feature type="transmembrane region" description="Helical" evidence="8">
    <location>
        <begin position="128"/>
        <end position="152"/>
    </location>
</feature>
<dbReference type="GO" id="GO:0055085">
    <property type="term" value="P:transmembrane transport"/>
    <property type="evidence" value="ECO:0007669"/>
    <property type="project" value="InterPro"/>
</dbReference>
<name>A0A923SLP8_9FIRM</name>
<evidence type="ECO:0000256" key="4">
    <source>
        <dbReference type="ARBA" id="ARBA00022475"/>
    </source>
</evidence>
<gene>
    <name evidence="9" type="ORF">H8876_04900</name>
</gene>
<keyword evidence="10" id="KW-1185">Reference proteome</keyword>
<keyword evidence="3" id="KW-0813">Transport</keyword>
<feature type="transmembrane region" description="Helical" evidence="8">
    <location>
        <begin position="257"/>
        <end position="276"/>
    </location>
</feature>
<feature type="transmembrane region" description="Helical" evidence="8">
    <location>
        <begin position="226"/>
        <end position="245"/>
    </location>
</feature>
<reference evidence="9" key="1">
    <citation type="submission" date="2020-08" db="EMBL/GenBank/DDBJ databases">
        <authorList>
            <person name="Liu C."/>
            <person name="Sun Q."/>
        </authorList>
    </citation>
    <scope>NUCLEOTIDE SEQUENCE</scope>
    <source>
        <strain evidence="9">BX16</strain>
    </source>
</reference>
<feature type="transmembrane region" description="Helical" evidence="8">
    <location>
        <begin position="66"/>
        <end position="87"/>
    </location>
</feature>
<dbReference type="GO" id="GO:0005886">
    <property type="term" value="C:plasma membrane"/>
    <property type="evidence" value="ECO:0007669"/>
    <property type="project" value="UniProtKB-SubCell"/>
</dbReference>
<dbReference type="EMBL" id="JACRWC010000060">
    <property type="protein sequence ID" value="MBC5999332.1"/>
    <property type="molecule type" value="Genomic_DNA"/>
</dbReference>
<comment type="caution">
    <text evidence="9">The sequence shown here is derived from an EMBL/GenBank/DDBJ whole genome shotgun (WGS) entry which is preliminary data.</text>
</comment>
<keyword evidence="5 8" id="KW-0812">Transmembrane</keyword>
<evidence type="ECO:0000313" key="9">
    <source>
        <dbReference type="EMBL" id="MBC5999332.1"/>
    </source>
</evidence>
<keyword evidence="7 8" id="KW-0472">Membrane</keyword>
<evidence type="ECO:0000256" key="7">
    <source>
        <dbReference type="ARBA" id="ARBA00023136"/>
    </source>
</evidence>
<dbReference type="InterPro" id="IPR004776">
    <property type="entry name" value="Mem_transp_PIN-like"/>
</dbReference>
<dbReference type="Gene3D" id="1.20.1530.20">
    <property type="match status" value="1"/>
</dbReference>
<evidence type="ECO:0000256" key="6">
    <source>
        <dbReference type="ARBA" id="ARBA00022989"/>
    </source>
</evidence>
<dbReference type="PANTHER" id="PTHR36838">
    <property type="entry name" value="AUXIN EFFLUX CARRIER FAMILY PROTEIN"/>
    <property type="match status" value="1"/>
</dbReference>
<feature type="transmembrane region" description="Helical" evidence="8">
    <location>
        <begin position="288"/>
        <end position="307"/>
    </location>
</feature>
<evidence type="ECO:0000256" key="8">
    <source>
        <dbReference type="SAM" id="Phobius"/>
    </source>
</evidence>
<accession>A0A923SLP8</accession>
<dbReference type="PANTHER" id="PTHR36838:SF1">
    <property type="entry name" value="SLR1864 PROTEIN"/>
    <property type="match status" value="1"/>
</dbReference>
<keyword evidence="6 8" id="KW-1133">Transmembrane helix</keyword>
<dbReference type="Proteomes" id="UP000644115">
    <property type="component" value="Unassembled WGS sequence"/>
</dbReference>
<evidence type="ECO:0000256" key="2">
    <source>
        <dbReference type="ARBA" id="ARBA00010145"/>
    </source>
</evidence>
<sequence>MVVWPILSSLIMIFILIVPGVFFKKKNILTEDQNGAINSIVVNLTWPCLVIDAMQMKFSLQVLKDSAYILVVCLLILAIIFAISFPVAKLIKLPKTKQYLTVFMLLFGNTGFIGIPVIKALYGTDAVFYAAIVELINDILIFTVGILLIQLSAGANLKVGFKQFINPGLIGVIIGLVLFLLNIQLPNLIGGSIEMIGNATTPLTMFCIGFQIGGLKFKEIAGDFQVYAICFVKLLIVPVLTLLVVKLWAGNFSMLEKVLIIGFAMPVGAVASIFSQQYKGEAAFATKSVLLSTVLSLITIPIFAIIMEL</sequence>
<keyword evidence="4" id="KW-1003">Cell membrane</keyword>
<protein>
    <submittedName>
        <fullName evidence="9">AEC family transporter</fullName>
    </submittedName>
</protein>
<evidence type="ECO:0000313" key="10">
    <source>
        <dbReference type="Proteomes" id="UP000644115"/>
    </source>
</evidence>
<feature type="transmembrane region" description="Helical" evidence="8">
    <location>
        <begin position="99"/>
        <end position="122"/>
    </location>
</feature>
<feature type="transmembrane region" description="Helical" evidence="8">
    <location>
        <begin position="6"/>
        <end position="23"/>
    </location>
</feature>
<dbReference type="Pfam" id="PF03547">
    <property type="entry name" value="Mem_trans"/>
    <property type="match status" value="2"/>
</dbReference>
<evidence type="ECO:0000256" key="5">
    <source>
        <dbReference type="ARBA" id="ARBA00022692"/>
    </source>
</evidence>
<feature type="transmembrane region" description="Helical" evidence="8">
    <location>
        <begin position="164"/>
        <end position="183"/>
    </location>
</feature>